<keyword evidence="3" id="KW-1185">Reference proteome</keyword>
<feature type="transmembrane region" description="Helical" evidence="1">
    <location>
        <begin position="108"/>
        <end position="132"/>
    </location>
</feature>
<organism evidence="2 3">
    <name type="scientific">Legionella santicrucis</name>
    <dbReference type="NCBI Taxonomy" id="45074"/>
    <lineage>
        <taxon>Bacteria</taxon>
        <taxon>Pseudomonadati</taxon>
        <taxon>Pseudomonadota</taxon>
        <taxon>Gammaproteobacteria</taxon>
        <taxon>Legionellales</taxon>
        <taxon>Legionellaceae</taxon>
        <taxon>Legionella</taxon>
    </lineage>
</organism>
<proteinExistence type="predicted"/>
<name>A0A0W0YFI6_9GAMM</name>
<feature type="transmembrane region" description="Helical" evidence="1">
    <location>
        <begin position="68"/>
        <end position="96"/>
    </location>
</feature>
<keyword evidence="1 2" id="KW-0812">Transmembrane</keyword>
<sequence>MFDRVHYEPRNKRAQVNNVHTHHHSHHGRYHRHYYNTSGWGFGSLLIGSMIVIPIILIALILKLTVGAFHFATASMAATGLVGAKMGISAGIGAGVSTTGVGASMGSALAFSTALGIGALFVYSAIGMLYLYSSAKECYTNNKNVFYMLKSQVVNEDGLSFTGAVKSIGAILWSPFLLLGGLAGMGVKVVVQTYNSRFSQLKEDENIELEEIKTSHSQMKDLGLKNTQNTNLGQNPVQKASLFYDPSTEEQLNGFNPIPTHTQFRCN</sequence>
<keyword evidence="1" id="KW-1133">Transmembrane helix</keyword>
<feature type="transmembrane region" description="Helical" evidence="1">
    <location>
        <begin position="39"/>
        <end position="62"/>
    </location>
</feature>
<keyword evidence="1" id="KW-0472">Membrane</keyword>
<dbReference type="OrthoDB" id="5654410at2"/>
<dbReference type="PATRIC" id="fig|45074.5.peg.3471"/>
<dbReference type="RefSeq" id="WP_058515169.1">
    <property type="nucleotide sequence ID" value="NZ_CAAAIH010000046.1"/>
</dbReference>
<dbReference type="EMBL" id="LNYU01000085">
    <property type="protein sequence ID" value="KTD55676.1"/>
    <property type="molecule type" value="Genomic_DNA"/>
</dbReference>
<dbReference type="STRING" id="45074.Lsan_3228"/>
<evidence type="ECO:0000313" key="2">
    <source>
        <dbReference type="EMBL" id="KTD55676.1"/>
    </source>
</evidence>
<dbReference type="Proteomes" id="UP000054703">
    <property type="component" value="Unassembled WGS sequence"/>
</dbReference>
<feature type="transmembrane region" description="Helical" evidence="1">
    <location>
        <begin position="170"/>
        <end position="191"/>
    </location>
</feature>
<comment type="caution">
    <text evidence="2">The sequence shown here is derived from an EMBL/GenBank/DDBJ whole genome shotgun (WGS) entry which is preliminary data.</text>
</comment>
<dbReference type="AlphaFoldDB" id="A0A0W0YFI6"/>
<accession>A0A0W0YFI6</accession>
<protein>
    <submittedName>
        <fullName evidence="2">Transmembrane protein</fullName>
    </submittedName>
</protein>
<reference evidence="2 3" key="1">
    <citation type="submission" date="2015-11" db="EMBL/GenBank/DDBJ databases">
        <title>Genomic analysis of 38 Legionella species identifies large and diverse effector repertoires.</title>
        <authorList>
            <person name="Burstein D."/>
            <person name="Amaro F."/>
            <person name="Zusman T."/>
            <person name="Lifshitz Z."/>
            <person name="Cohen O."/>
            <person name="Gilbert J.A."/>
            <person name="Pupko T."/>
            <person name="Shuman H.A."/>
            <person name="Segal G."/>
        </authorList>
    </citation>
    <scope>NUCLEOTIDE SEQUENCE [LARGE SCALE GENOMIC DNA]</scope>
    <source>
        <strain evidence="2 3">SC-63-C7</strain>
    </source>
</reference>
<gene>
    <name evidence="2" type="ORF">Lsan_3228</name>
</gene>
<evidence type="ECO:0000256" key="1">
    <source>
        <dbReference type="SAM" id="Phobius"/>
    </source>
</evidence>
<evidence type="ECO:0000313" key="3">
    <source>
        <dbReference type="Proteomes" id="UP000054703"/>
    </source>
</evidence>